<protein>
    <recommendedName>
        <fullName evidence="5">Zn(2)-C6 fungal-type domain-containing protein</fullName>
    </recommendedName>
</protein>
<proteinExistence type="predicted"/>
<feature type="region of interest" description="Disordered" evidence="2">
    <location>
        <begin position="629"/>
        <end position="662"/>
    </location>
</feature>
<dbReference type="GO" id="GO:0000981">
    <property type="term" value="F:DNA-binding transcription factor activity, RNA polymerase II-specific"/>
    <property type="evidence" value="ECO:0007669"/>
    <property type="project" value="InterPro"/>
</dbReference>
<dbReference type="STRING" id="329885.A0A4U0UNK8"/>
<reference evidence="3 4" key="1">
    <citation type="submission" date="2017-03" db="EMBL/GenBank/DDBJ databases">
        <title>Genomes of endolithic fungi from Antarctica.</title>
        <authorList>
            <person name="Coleine C."/>
            <person name="Masonjones S."/>
            <person name="Stajich J.E."/>
        </authorList>
    </citation>
    <scope>NUCLEOTIDE SEQUENCE [LARGE SCALE GENOMIC DNA]</scope>
    <source>
        <strain evidence="3 4">CCFEE 5311</strain>
    </source>
</reference>
<organism evidence="3 4">
    <name type="scientific">Friedmanniomyces endolithicus</name>
    <dbReference type="NCBI Taxonomy" id="329885"/>
    <lineage>
        <taxon>Eukaryota</taxon>
        <taxon>Fungi</taxon>
        <taxon>Dikarya</taxon>
        <taxon>Ascomycota</taxon>
        <taxon>Pezizomycotina</taxon>
        <taxon>Dothideomycetes</taxon>
        <taxon>Dothideomycetidae</taxon>
        <taxon>Mycosphaerellales</taxon>
        <taxon>Teratosphaeriaceae</taxon>
        <taxon>Friedmanniomyces</taxon>
    </lineage>
</organism>
<gene>
    <name evidence="3" type="ORF">B0A54_11026</name>
</gene>
<dbReference type="PANTHER" id="PTHR47840">
    <property type="entry name" value="ZN(II)2CYS6 TRANSCRIPTION FACTOR (EUROFUNG)-RELATED"/>
    <property type="match status" value="1"/>
</dbReference>
<evidence type="ECO:0000256" key="1">
    <source>
        <dbReference type="ARBA" id="ARBA00023242"/>
    </source>
</evidence>
<feature type="compositionally biased region" description="Low complexity" evidence="2">
    <location>
        <begin position="630"/>
        <end position="642"/>
    </location>
</feature>
<dbReference type="InterPro" id="IPR001138">
    <property type="entry name" value="Zn2Cys6_DnaBD"/>
</dbReference>
<feature type="compositionally biased region" description="Basic and acidic residues" evidence="2">
    <location>
        <begin position="645"/>
        <end position="662"/>
    </location>
</feature>
<dbReference type="CDD" id="cd00067">
    <property type="entry name" value="GAL4"/>
    <property type="match status" value="1"/>
</dbReference>
<dbReference type="CDD" id="cd12148">
    <property type="entry name" value="fungal_TF_MHR"/>
    <property type="match status" value="1"/>
</dbReference>
<dbReference type="Proteomes" id="UP000310066">
    <property type="component" value="Unassembled WGS sequence"/>
</dbReference>
<sequence length="716" mass="78943">MLCINASMLTQTASGCVRPACTVREYSDAVIHGHSDLRTAIECCHVMQRKIKCLWPSDDAEVCGNCLERRRTCIPQKPATRDPLAGRITSRGRITKLESSISQLWTLVRRLEGSVPVQRGDPDPSPHEASNDFNIAAAHEDDVFESDSSDLSPPNPPSHLRQLFEDGPLDFAEPESLELSRQQTSSTRVQRARALLGRLMPSREDVAAVAMQATPWLVLTRSLFVMPRSVMTEAQMLPLWDKSQQPDANPTDMANLLLSFVMTIHQIPPAQLSQLLGSVQDGATYVRRVSDAVEVAIVKDDVLAASLVGTRIQKVWISLRRIITLAELIGLPGALHQLKAFDTKPGTNVSVCQRERTEQAAELWVSICTVDRLAAMMFNLPLGTVGHVYVLQEPTVNGQLDTQLYLSRLADVACGVQSMDNLHATGTPPSELCEKVLRLDQQLRALASLAPKGWWNLSSEKVSALHILQYFHQYITIRTHVQLALKNQGNDQYAYSDLVCTETCRDLARRYHVLRGLLPNGFFACRLVDLQALTAAIFLLIKQHSSVQQVVVGGTGMHVHADASTRLLLEQLLEAMEVGAGQPGGHFARQAAKAIRSVSDLLKNQEPSGNQSLTLNVPLLGRIDVRRKTPQPVQQQAQPAQPNRIHSEDSRSQHGKPFESHKDGIVSHDAAAWSMEISSIPAFLAGDEGLGLDQWLSPGAAEFGDTISEWYPNVYM</sequence>
<dbReference type="OrthoDB" id="5392779at2759"/>
<dbReference type="GO" id="GO:0008270">
    <property type="term" value="F:zinc ion binding"/>
    <property type="evidence" value="ECO:0007669"/>
    <property type="project" value="InterPro"/>
</dbReference>
<dbReference type="EMBL" id="NAJP01000052">
    <property type="protein sequence ID" value="TKA37441.1"/>
    <property type="molecule type" value="Genomic_DNA"/>
</dbReference>
<name>A0A4U0UNK8_9PEZI</name>
<dbReference type="PANTHER" id="PTHR47840:SF3">
    <property type="entry name" value="ZN(II)2CYS6 TRANSCRIPTION FACTOR (EUROFUNG)"/>
    <property type="match status" value="1"/>
</dbReference>
<evidence type="ECO:0008006" key="5">
    <source>
        <dbReference type="Google" id="ProtNLM"/>
    </source>
</evidence>
<dbReference type="Gene3D" id="4.10.240.10">
    <property type="entry name" value="Zn(2)-C6 fungal-type DNA-binding domain"/>
    <property type="match status" value="1"/>
</dbReference>
<comment type="caution">
    <text evidence="3">The sequence shown here is derived from an EMBL/GenBank/DDBJ whole genome shotgun (WGS) entry which is preliminary data.</text>
</comment>
<keyword evidence="1" id="KW-0539">Nucleus</keyword>
<evidence type="ECO:0000313" key="3">
    <source>
        <dbReference type="EMBL" id="TKA37441.1"/>
    </source>
</evidence>
<dbReference type="AlphaFoldDB" id="A0A4U0UNK8"/>
<dbReference type="InterPro" id="IPR036864">
    <property type="entry name" value="Zn2-C6_fun-type_DNA-bd_sf"/>
</dbReference>
<evidence type="ECO:0000313" key="4">
    <source>
        <dbReference type="Proteomes" id="UP000310066"/>
    </source>
</evidence>
<evidence type="ECO:0000256" key="2">
    <source>
        <dbReference type="SAM" id="MobiDB-lite"/>
    </source>
</evidence>
<feature type="region of interest" description="Disordered" evidence="2">
    <location>
        <begin position="143"/>
        <end position="163"/>
    </location>
</feature>
<accession>A0A4U0UNK8</accession>